<evidence type="ECO:0000256" key="2">
    <source>
        <dbReference type="ARBA" id="ARBA00023315"/>
    </source>
</evidence>
<dbReference type="PANTHER" id="PTHR43877">
    <property type="entry name" value="AMINOALKYLPHOSPHONATE N-ACETYLTRANSFERASE-RELATED-RELATED"/>
    <property type="match status" value="1"/>
</dbReference>
<dbReference type="RefSeq" id="WP_074936253.1">
    <property type="nucleotide sequence ID" value="NZ_FOWP01000001.1"/>
</dbReference>
<evidence type="ECO:0000256" key="1">
    <source>
        <dbReference type="ARBA" id="ARBA00022679"/>
    </source>
</evidence>
<dbReference type="PROSITE" id="PS51186">
    <property type="entry name" value="GNAT"/>
    <property type="match status" value="1"/>
</dbReference>
<dbReference type="OrthoDB" id="9805924at2"/>
<dbReference type="Proteomes" id="UP000182400">
    <property type="component" value="Unassembled WGS sequence"/>
</dbReference>
<evidence type="ECO:0000313" key="4">
    <source>
        <dbReference type="EMBL" id="SFO71268.1"/>
    </source>
</evidence>
<dbReference type="Gene3D" id="3.40.630.30">
    <property type="match status" value="1"/>
</dbReference>
<evidence type="ECO:0000313" key="5">
    <source>
        <dbReference type="Proteomes" id="UP000182400"/>
    </source>
</evidence>
<dbReference type="InterPro" id="IPR000182">
    <property type="entry name" value="GNAT_dom"/>
</dbReference>
<feature type="domain" description="N-acetyltransferase" evidence="3">
    <location>
        <begin position="8"/>
        <end position="146"/>
    </location>
</feature>
<dbReference type="InterPro" id="IPR016181">
    <property type="entry name" value="Acyl_CoA_acyltransferase"/>
</dbReference>
<sequence>MTLATDCRYDWLVDPHGLRACFPLMRVLRPHLSDADDFLQRLQRQAEQGYCLLAARAGDEVLGLAGCRLQENLLHGRFFYVDDLVTREDQRSHGIGERLLSEVRAQARRLGCVNLVLDTALGNARGQRFYYRQGLLGLGMHFREAL</sequence>
<dbReference type="AlphaFoldDB" id="A0A1I5JEK3"/>
<dbReference type="Pfam" id="PF00583">
    <property type="entry name" value="Acetyltransf_1"/>
    <property type="match status" value="1"/>
</dbReference>
<evidence type="ECO:0000259" key="3">
    <source>
        <dbReference type="PROSITE" id="PS51186"/>
    </source>
</evidence>
<reference evidence="4 5" key="1">
    <citation type="submission" date="2016-10" db="EMBL/GenBank/DDBJ databases">
        <authorList>
            <person name="de Groot N.N."/>
        </authorList>
    </citation>
    <scope>NUCLEOTIDE SEQUENCE [LARGE SCALE GENOMIC DNA]</scope>
    <source>
        <strain evidence="4 5">CCUG 59231</strain>
    </source>
</reference>
<keyword evidence="2" id="KW-0012">Acyltransferase</keyword>
<accession>A0A1I5JEK3</accession>
<dbReference type="GO" id="GO:0016747">
    <property type="term" value="F:acyltransferase activity, transferring groups other than amino-acyl groups"/>
    <property type="evidence" value="ECO:0007669"/>
    <property type="project" value="InterPro"/>
</dbReference>
<gene>
    <name evidence="4" type="ORF">SAMN05216601_101317</name>
</gene>
<dbReference type="SUPFAM" id="SSF55729">
    <property type="entry name" value="Acyl-CoA N-acyltransferases (Nat)"/>
    <property type="match status" value="1"/>
</dbReference>
<proteinExistence type="predicted"/>
<name>A0A1I5JEK3_9GAMM</name>
<protein>
    <submittedName>
        <fullName evidence="4">Acetyltransferase (GNAT) family protein</fullName>
    </submittedName>
</protein>
<dbReference type="InterPro" id="IPR050832">
    <property type="entry name" value="Bact_Acetyltransf"/>
</dbReference>
<dbReference type="CDD" id="cd04301">
    <property type="entry name" value="NAT_SF"/>
    <property type="match status" value="1"/>
</dbReference>
<dbReference type="EMBL" id="FOWP01000001">
    <property type="protein sequence ID" value="SFO71268.1"/>
    <property type="molecule type" value="Genomic_DNA"/>
</dbReference>
<dbReference type="STRING" id="658457.SAMN05216601_101317"/>
<keyword evidence="1 4" id="KW-0808">Transferase</keyword>
<organism evidence="4 5">
    <name type="scientific">Ectopseudomonas composti</name>
    <dbReference type="NCBI Taxonomy" id="658457"/>
    <lineage>
        <taxon>Bacteria</taxon>
        <taxon>Pseudomonadati</taxon>
        <taxon>Pseudomonadota</taxon>
        <taxon>Gammaproteobacteria</taxon>
        <taxon>Pseudomonadales</taxon>
        <taxon>Pseudomonadaceae</taxon>
        <taxon>Ectopseudomonas</taxon>
    </lineage>
</organism>